<reference evidence="1" key="2">
    <citation type="submission" date="2004-02" db="EMBL/GenBank/DDBJ databases">
        <authorList>
            <consortium name="Genoscope"/>
            <consortium name="Whitehead Institute Centre for Genome Research"/>
        </authorList>
    </citation>
    <scope>NUCLEOTIDE SEQUENCE</scope>
</reference>
<dbReference type="OrthoDB" id="46583at2759"/>
<proteinExistence type="predicted"/>
<reference evidence="1" key="1">
    <citation type="journal article" date="2004" name="Nature">
        <title>Genome duplication in the teleost fish Tetraodon nigroviridis reveals the early vertebrate proto-karyotype.</title>
        <authorList>
            <person name="Jaillon O."/>
            <person name="Aury J.-M."/>
            <person name="Brunet F."/>
            <person name="Petit J.-L."/>
            <person name="Stange-Thomann N."/>
            <person name="Mauceli E."/>
            <person name="Bouneau L."/>
            <person name="Fischer C."/>
            <person name="Ozouf-Costaz C."/>
            <person name="Bernot A."/>
            <person name="Nicaud S."/>
            <person name="Jaffe D."/>
            <person name="Fisher S."/>
            <person name="Lutfalla G."/>
            <person name="Dossat C."/>
            <person name="Segurens B."/>
            <person name="Dasilva C."/>
            <person name="Salanoubat M."/>
            <person name="Levy M."/>
            <person name="Boudet N."/>
            <person name="Castellano S."/>
            <person name="Anthouard V."/>
            <person name="Jubin C."/>
            <person name="Castelli V."/>
            <person name="Katinka M."/>
            <person name="Vacherie B."/>
            <person name="Biemont C."/>
            <person name="Skalli Z."/>
            <person name="Cattolico L."/>
            <person name="Poulain J."/>
            <person name="De Berardinis V."/>
            <person name="Cruaud C."/>
            <person name="Duprat S."/>
            <person name="Brottier P."/>
            <person name="Coutanceau J.-P."/>
            <person name="Gouzy J."/>
            <person name="Parra G."/>
            <person name="Lardier G."/>
            <person name="Chapple C."/>
            <person name="McKernan K.J."/>
            <person name="McEwan P."/>
            <person name="Bosak S."/>
            <person name="Kellis M."/>
            <person name="Volff J.-N."/>
            <person name="Guigo R."/>
            <person name="Zody M.C."/>
            <person name="Mesirov J."/>
            <person name="Lindblad-Toh K."/>
            <person name="Birren B."/>
            <person name="Nusbaum C."/>
            <person name="Kahn D."/>
            <person name="Robinson-Rechavi M."/>
            <person name="Laudet V."/>
            <person name="Schachter V."/>
            <person name="Quetier F."/>
            <person name="Saurin W."/>
            <person name="Scarpelli C."/>
            <person name="Wincker P."/>
            <person name="Lander E.S."/>
            <person name="Weissenbach J."/>
            <person name="Roest Crollius H."/>
        </authorList>
    </citation>
    <scope>NUCLEOTIDE SEQUENCE [LARGE SCALE GENOMIC DNA]</scope>
</reference>
<name>Q4RJG7_TETNG</name>
<dbReference type="KEGG" id="tng:GSTEN00033439G001"/>
<sequence>MAASRRSTDPNPNVPEYEYQDVNTKPFHIGSFRAEWLKRLKPSDYSYQVEDEDTFDAKFAQELGVNAETMMELKSICNVDSLRCHADEETTDPEIVPSDSTLQTLIQRKERQDLKGSKKFFKNRHDLYADELVG</sequence>
<accession>Q4RJG7</accession>
<comment type="caution">
    <text evidence="1">The sequence shown here is derived from an EMBL/GenBank/DDBJ whole genome shotgun (WGS) entry which is preliminary data.</text>
</comment>
<gene>
    <name evidence="1" type="ORF">GSTENG00033439001</name>
</gene>
<organism evidence="1">
    <name type="scientific">Tetraodon nigroviridis</name>
    <name type="common">Spotted green pufferfish</name>
    <name type="synonym">Chelonodon nigroviridis</name>
    <dbReference type="NCBI Taxonomy" id="99883"/>
    <lineage>
        <taxon>Eukaryota</taxon>
        <taxon>Metazoa</taxon>
        <taxon>Chordata</taxon>
        <taxon>Craniata</taxon>
        <taxon>Vertebrata</taxon>
        <taxon>Euteleostomi</taxon>
        <taxon>Actinopterygii</taxon>
        <taxon>Neopterygii</taxon>
        <taxon>Teleostei</taxon>
        <taxon>Neoteleostei</taxon>
        <taxon>Acanthomorphata</taxon>
        <taxon>Eupercaria</taxon>
        <taxon>Tetraodontiformes</taxon>
        <taxon>Tetradontoidea</taxon>
        <taxon>Tetraodontidae</taxon>
        <taxon>Tetraodon</taxon>
    </lineage>
</organism>
<dbReference type="EMBL" id="CAAE01015038">
    <property type="protein sequence ID" value="CAG11465.1"/>
    <property type="molecule type" value="Genomic_DNA"/>
</dbReference>
<evidence type="ECO:0000313" key="1">
    <source>
        <dbReference type="EMBL" id="CAG11465.1"/>
    </source>
</evidence>
<protein>
    <submittedName>
        <fullName evidence="1">(spotted green pufferfish) hypothetical protein</fullName>
    </submittedName>
</protein>
<dbReference type="AlphaFoldDB" id="Q4RJG7"/>